<dbReference type="EMBL" id="LRBV02000003">
    <property type="status" value="NOT_ANNOTATED_CDS"/>
    <property type="molecule type" value="Genomic_DNA"/>
</dbReference>
<evidence type="ECO:0000313" key="3">
    <source>
        <dbReference type="EnsemblPlants" id="QL03p038958:mrna"/>
    </source>
</evidence>
<evidence type="ECO:0000256" key="1">
    <source>
        <dbReference type="PROSITE-ProRule" id="PRU00176"/>
    </source>
</evidence>
<protein>
    <recommendedName>
        <fullName evidence="2">RRM domain-containing protein</fullName>
    </recommendedName>
</protein>
<dbReference type="InterPro" id="IPR000504">
    <property type="entry name" value="RRM_dom"/>
</dbReference>
<accession>A0A7N2L709</accession>
<dbReference type="PROSITE" id="PS50102">
    <property type="entry name" value="RRM"/>
    <property type="match status" value="1"/>
</dbReference>
<reference evidence="3 4" key="1">
    <citation type="journal article" date="2016" name="G3 (Bethesda)">
        <title>First Draft Assembly and Annotation of the Genome of a California Endemic Oak Quercus lobata Nee (Fagaceae).</title>
        <authorList>
            <person name="Sork V.L."/>
            <person name="Fitz-Gibbon S.T."/>
            <person name="Puiu D."/>
            <person name="Crepeau M."/>
            <person name="Gugger P.F."/>
            <person name="Sherman R."/>
            <person name="Stevens K."/>
            <person name="Langley C.H."/>
            <person name="Pellegrini M."/>
            <person name="Salzberg S.L."/>
        </authorList>
    </citation>
    <scope>NUCLEOTIDE SEQUENCE [LARGE SCALE GENOMIC DNA]</scope>
    <source>
        <strain evidence="3 4">cv. SW786</strain>
    </source>
</reference>
<name>A0A7N2L709_QUELO</name>
<dbReference type="InterPro" id="IPR035979">
    <property type="entry name" value="RBD_domain_sf"/>
</dbReference>
<dbReference type="SMART" id="SM00360">
    <property type="entry name" value="RRM"/>
    <property type="match status" value="1"/>
</dbReference>
<gene>
    <name evidence="3" type="primary">LOC115979364</name>
</gene>
<dbReference type="Proteomes" id="UP000594261">
    <property type="component" value="Chromosome 3"/>
</dbReference>
<dbReference type="RefSeq" id="XP_030957247.1">
    <property type="nucleotide sequence ID" value="XM_031101387.1"/>
</dbReference>
<dbReference type="EnsemblPlants" id="QL03p038958:mrna">
    <property type="protein sequence ID" value="QL03p038958:mrna"/>
    <property type="gene ID" value="QL03p038958"/>
</dbReference>
<keyword evidence="1" id="KW-0694">RNA-binding</keyword>
<dbReference type="OMA" id="MFDDRPI"/>
<dbReference type="GeneID" id="115979364"/>
<dbReference type="InterPro" id="IPR012677">
    <property type="entry name" value="Nucleotide-bd_a/b_plait_sf"/>
</dbReference>
<dbReference type="GO" id="GO:0003723">
    <property type="term" value="F:RNA binding"/>
    <property type="evidence" value="ECO:0007669"/>
    <property type="project" value="UniProtKB-UniRule"/>
</dbReference>
<dbReference type="Gene3D" id="3.30.70.330">
    <property type="match status" value="1"/>
</dbReference>
<dbReference type="CDD" id="cd00590">
    <property type="entry name" value="RRM_SF"/>
    <property type="match status" value="1"/>
</dbReference>
<dbReference type="Gramene" id="QL03p038958:mrna">
    <property type="protein sequence ID" value="QL03p038958:mrna"/>
    <property type="gene ID" value="QL03p038958"/>
</dbReference>
<dbReference type="Pfam" id="PF00076">
    <property type="entry name" value="RRM_1"/>
    <property type="match status" value="1"/>
</dbReference>
<dbReference type="OrthoDB" id="1913496at2759"/>
<dbReference type="KEGG" id="qlo:115979364"/>
<dbReference type="FunCoup" id="A0A7N2L709">
    <property type="interactions" value="1131"/>
</dbReference>
<dbReference type="InterPro" id="IPR053316">
    <property type="entry name" value="Epigenetic_reg_gene_expr"/>
</dbReference>
<proteinExistence type="predicted"/>
<dbReference type="AlphaFoldDB" id="A0A7N2L709"/>
<keyword evidence="4" id="KW-1185">Reference proteome</keyword>
<reference evidence="3" key="2">
    <citation type="submission" date="2021-01" db="UniProtKB">
        <authorList>
            <consortium name="EnsemblPlants"/>
        </authorList>
    </citation>
    <scope>IDENTIFICATION</scope>
</reference>
<dbReference type="PANTHER" id="PTHR36309:SF1">
    <property type="entry name" value="RNA-BINDING (RRM_RBD_RNP MOTIFS) FAMILY PROTEIN"/>
    <property type="match status" value="1"/>
</dbReference>
<sequence>MASPSTQADYAAFEEKVKRTVYLDNLSPHITEPVVRSALNQFGNVKSVHFIPNYIEPRNIPQCALVEMEDLMQAEAVVSMTSHHYFMVSGMPRPVRALPAEVNMFDDRPKMPGRTIQCQWLDENDPDFKVAQKIKDLTKLNAAQSAFLLKQQLQEEESLAKYQQDILNANYKKHEVIDNIMVDGTARRLADRYNLRCD</sequence>
<feature type="domain" description="RRM" evidence="2">
    <location>
        <begin position="19"/>
        <end position="102"/>
    </location>
</feature>
<dbReference type="SUPFAM" id="SSF54928">
    <property type="entry name" value="RNA-binding domain, RBD"/>
    <property type="match status" value="1"/>
</dbReference>
<evidence type="ECO:0000313" key="4">
    <source>
        <dbReference type="Proteomes" id="UP000594261"/>
    </source>
</evidence>
<dbReference type="PANTHER" id="PTHR36309">
    <property type="entry name" value="RNA-BINDING (RRM/RBD/RNP MOTIFS) FAMILY PROTEIN"/>
    <property type="match status" value="1"/>
</dbReference>
<dbReference type="InParanoid" id="A0A7N2L709"/>
<organism evidence="3 4">
    <name type="scientific">Quercus lobata</name>
    <name type="common">Valley oak</name>
    <dbReference type="NCBI Taxonomy" id="97700"/>
    <lineage>
        <taxon>Eukaryota</taxon>
        <taxon>Viridiplantae</taxon>
        <taxon>Streptophyta</taxon>
        <taxon>Embryophyta</taxon>
        <taxon>Tracheophyta</taxon>
        <taxon>Spermatophyta</taxon>
        <taxon>Magnoliopsida</taxon>
        <taxon>eudicotyledons</taxon>
        <taxon>Gunneridae</taxon>
        <taxon>Pentapetalae</taxon>
        <taxon>rosids</taxon>
        <taxon>fabids</taxon>
        <taxon>Fagales</taxon>
        <taxon>Fagaceae</taxon>
        <taxon>Quercus</taxon>
    </lineage>
</organism>
<evidence type="ECO:0000259" key="2">
    <source>
        <dbReference type="PROSITE" id="PS50102"/>
    </source>
</evidence>